<proteinExistence type="predicted"/>
<evidence type="ECO:0000313" key="3">
    <source>
        <dbReference type="EMBL" id="MBW71675.1"/>
    </source>
</evidence>
<feature type="compositionally biased region" description="Basic and acidic residues" evidence="1">
    <location>
        <begin position="71"/>
        <end position="84"/>
    </location>
</feature>
<keyword evidence="2" id="KW-0732">Signal</keyword>
<organism evidence="3">
    <name type="scientific">Anopheles darlingi</name>
    <name type="common">Mosquito</name>
    <dbReference type="NCBI Taxonomy" id="43151"/>
    <lineage>
        <taxon>Eukaryota</taxon>
        <taxon>Metazoa</taxon>
        <taxon>Ecdysozoa</taxon>
        <taxon>Arthropoda</taxon>
        <taxon>Hexapoda</taxon>
        <taxon>Insecta</taxon>
        <taxon>Pterygota</taxon>
        <taxon>Neoptera</taxon>
        <taxon>Endopterygota</taxon>
        <taxon>Diptera</taxon>
        <taxon>Nematocera</taxon>
        <taxon>Culicoidea</taxon>
        <taxon>Culicidae</taxon>
        <taxon>Anophelinae</taxon>
        <taxon>Anopheles</taxon>
    </lineage>
</organism>
<evidence type="ECO:0000256" key="1">
    <source>
        <dbReference type="SAM" id="MobiDB-lite"/>
    </source>
</evidence>
<protein>
    <submittedName>
        <fullName evidence="3">Putative secreted protein</fullName>
    </submittedName>
</protein>
<reference evidence="3" key="1">
    <citation type="submission" date="2018-01" db="EMBL/GenBank/DDBJ databases">
        <title>An insight into the sialome of Amazonian anophelines.</title>
        <authorList>
            <person name="Ribeiro J.M."/>
            <person name="Scarpassa V."/>
            <person name="Calvo E."/>
        </authorList>
    </citation>
    <scope>NUCLEOTIDE SEQUENCE</scope>
</reference>
<feature type="chain" id="PRO_5014856869" evidence="2">
    <location>
        <begin position="22"/>
        <end position="84"/>
    </location>
</feature>
<dbReference type="AlphaFoldDB" id="A0A2M4D2A9"/>
<name>A0A2M4D2A9_ANODA</name>
<feature type="region of interest" description="Disordered" evidence="1">
    <location>
        <begin position="60"/>
        <end position="84"/>
    </location>
</feature>
<dbReference type="EMBL" id="GGFL01007497">
    <property type="protein sequence ID" value="MBW71675.1"/>
    <property type="molecule type" value="Transcribed_RNA"/>
</dbReference>
<sequence length="84" mass="10058">MLWRPRLWFIIWLICNQSSEVARWCRCVKAGCWFCVAVKVIHFNFINKTEAGKRYAIQSQSSNARKTRKKEGKESRETRMLRYG</sequence>
<evidence type="ECO:0000256" key="2">
    <source>
        <dbReference type="SAM" id="SignalP"/>
    </source>
</evidence>
<feature type="signal peptide" evidence="2">
    <location>
        <begin position="1"/>
        <end position="21"/>
    </location>
</feature>
<accession>A0A2M4D2A9</accession>